<dbReference type="EC" id="2.4.2.1" evidence="6"/>
<comment type="pathway">
    <text evidence="1 6">Purine metabolism; purine nucleoside salvage.</text>
</comment>
<keyword evidence="5 6" id="KW-0808">Transferase</keyword>
<evidence type="ECO:0000256" key="2">
    <source>
        <dbReference type="ARBA" id="ARBA00006751"/>
    </source>
</evidence>
<dbReference type="InterPro" id="IPR011270">
    <property type="entry name" value="Pur_Nuc_Pase_Ino/Guo-sp"/>
</dbReference>
<organism evidence="8 9">
    <name type="scientific">Cyclobacterium plantarum</name>
    <dbReference type="NCBI Taxonomy" id="2716263"/>
    <lineage>
        <taxon>Bacteria</taxon>
        <taxon>Pseudomonadati</taxon>
        <taxon>Bacteroidota</taxon>
        <taxon>Cytophagia</taxon>
        <taxon>Cytophagales</taxon>
        <taxon>Cyclobacteriaceae</taxon>
        <taxon>Cyclobacterium</taxon>
    </lineage>
</organism>
<protein>
    <recommendedName>
        <fullName evidence="6">Purine nucleoside phosphorylase</fullName>
        <ecNumber evidence="6">2.4.2.1</ecNumber>
    </recommendedName>
    <alternativeName>
        <fullName evidence="6">Inosine-guanosine phosphorylase</fullName>
    </alternativeName>
</protein>
<dbReference type="InterPro" id="IPR000845">
    <property type="entry name" value="Nucleoside_phosphorylase_d"/>
</dbReference>
<dbReference type="NCBIfam" id="TIGR01697">
    <property type="entry name" value="PNPH-PUNA-XAPA"/>
    <property type="match status" value="1"/>
</dbReference>
<dbReference type="NCBIfam" id="TIGR01700">
    <property type="entry name" value="PNPH"/>
    <property type="match status" value="1"/>
</dbReference>
<dbReference type="Gene3D" id="3.40.50.1580">
    <property type="entry name" value="Nucleoside phosphorylase domain"/>
    <property type="match status" value="1"/>
</dbReference>
<comment type="similarity">
    <text evidence="2 6">Belongs to the PNP/MTAP phosphorylase family.</text>
</comment>
<dbReference type="PANTHER" id="PTHR11904:SF9">
    <property type="entry name" value="PURINE NUCLEOSIDE PHOSPHORYLASE-RELATED"/>
    <property type="match status" value="1"/>
</dbReference>
<comment type="function">
    <text evidence="6">The purine nucleoside phosphorylases catalyze the phosphorolytic breakdown of the N-glycosidic bond in the beta-(deoxy)ribonucleoside molecules, with the formation of the corresponding free purine bases and pentose-1-phosphate.</text>
</comment>
<keyword evidence="9" id="KW-1185">Reference proteome</keyword>
<dbReference type="CDD" id="cd09009">
    <property type="entry name" value="PNP-EcPNPII_like"/>
    <property type="match status" value="1"/>
</dbReference>
<dbReference type="InterPro" id="IPR018099">
    <property type="entry name" value="Purine_phosphorylase-2_CS"/>
</dbReference>
<evidence type="ECO:0000256" key="6">
    <source>
        <dbReference type="PIRNR" id="PIRNR000477"/>
    </source>
</evidence>
<evidence type="ECO:0000259" key="7">
    <source>
        <dbReference type="Pfam" id="PF01048"/>
    </source>
</evidence>
<dbReference type="PANTHER" id="PTHR11904">
    <property type="entry name" value="METHYLTHIOADENOSINE/PURINE NUCLEOSIDE PHOSPHORYLASE"/>
    <property type="match status" value="1"/>
</dbReference>
<comment type="caution">
    <text evidence="8">The sequence shown here is derived from an EMBL/GenBank/DDBJ whole genome shotgun (WGS) entry which is preliminary data.</text>
</comment>
<name>A0ABX0H7Z8_9BACT</name>
<dbReference type="GO" id="GO:0004731">
    <property type="term" value="F:purine-nucleoside phosphorylase activity"/>
    <property type="evidence" value="ECO:0007669"/>
    <property type="project" value="UniProtKB-EC"/>
</dbReference>
<dbReference type="Pfam" id="PF01048">
    <property type="entry name" value="PNP_UDP_1"/>
    <property type="match status" value="1"/>
</dbReference>
<dbReference type="RefSeq" id="WP_166148000.1">
    <property type="nucleotide sequence ID" value="NZ_JAANYN010000005.1"/>
</dbReference>
<evidence type="ECO:0000256" key="4">
    <source>
        <dbReference type="ARBA" id="ARBA00022676"/>
    </source>
</evidence>
<proteinExistence type="inferred from homology"/>
<dbReference type="NCBIfam" id="NF006054">
    <property type="entry name" value="PRK08202.1"/>
    <property type="match status" value="1"/>
</dbReference>
<dbReference type="EMBL" id="JAANYN010000005">
    <property type="protein sequence ID" value="NHE58020.1"/>
    <property type="molecule type" value="Genomic_DNA"/>
</dbReference>
<evidence type="ECO:0000313" key="8">
    <source>
        <dbReference type="EMBL" id="NHE58020.1"/>
    </source>
</evidence>
<dbReference type="InterPro" id="IPR035994">
    <property type="entry name" value="Nucleoside_phosphorylase_sf"/>
</dbReference>
<gene>
    <name evidence="8" type="ORF">G9Q97_14490</name>
</gene>
<evidence type="ECO:0000256" key="5">
    <source>
        <dbReference type="ARBA" id="ARBA00022679"/>
    </source>
</evidence>
<dbReference type="InterPro" id="IPR011268">
    <property type="entry name" value="Purine_phosphorylase"/>
</dbReference>
<evidence type="ECO:0000256" key="1">
    <source>
        <dbReference type="ARBA" id="ARBA00005058"/>
    </source>
</evidence>
<accession>A0ABX0H7Z8</accession>
<dbReference type="PROSITE" id="PS01240">
    <property type="entry name" value="PNP_MTAP_2"/>
    <property type="match status" value="1"/>
</dbReference>
<dbReference type="SUPFAM" id="SSF53167">
    <property type="entry name" value="Purine and uridine phosphorylases"/>
    <property type="match status" value="1"/>
</dbReference>
<dbReference type="PIRSF" id="PIRSF000477">
    <property type="entry name" value="PurNPase"/>
    <property type="match status" value="1"/>
</dbReference>
<evidence type="ECO:0000256" key="3">
    <source>
        <dbReference type="ARBA" id="ARBA00011233"/>
    </source>
</evidence>
<dbReference type="Proteomes" id="UP000649799">
    <property type="component" value="Unassembled WGS sequence"/>
</dbReference>
<sequence length="278" mass="30439">MRKEPEIAYTEKIDHAVLHLQGLLKTEPETGIILGTGLGSLINDIDVKLEIPYEDIPYFPISTVESHHGKLILGNLGGKNILAMKGRFHYYEGYSMKEVTFPIRVMKKLGIRQLLISNASGGLNLQHKIGDVMVINDHIDLFPENPLRGANVAGFGDRFPDMSQAYCPEFILWALEIAKEKGIALHQGVYAGVQGPNLETPAEYKYLSSIGADAVGMSTVPEVIVAVHSDMKVFAITAITDLGTPGNIKKISLQDVLKAAAHAEPSMRKIMLGLLLRL</sequence>
<evidence type="ECO:0000313" key="9">
    <source>
        <dbReference type="Proteomes" id="UP000649799"/>
    </source>
</evidence>
<keyword evidence="4 6" id="KW-0328">Glycosyltransferase</keyword>
<feature type="domain" description="Nucleoside phosphorylase" evidence="7">
    <location>
        <begin position="31"/>
        <end position="274"/>
    </location>
</feature>
<reference evidence="8 9" key="1">
    <citation type="submission" date="2020-03" db="EMBL/GenBank/DDBJ databases">
        <title>Cyclobacterium plantarum sp. nov., a marine bacterium isolated from a coastal-marine wetland.</title>
        <authorList>
            <person name="Sanchez-Porro C."/>
            <person name="Ventosa A."/>
            <person name="Amoozegar M."/>
        </authorList>
    </citation>
    <scope>NUCLEOTIDE SEQUENCE [LARGE SCALE GENOMIC DNA]</scope>
    <source>
        <strain evidence="8 9">GBPx2</strain>
    </source>
</reference>
<comment type="subunit">
    <text evidence="3">Homotrimer.</text>
</comment>